<reference evidence="1" key="1">
    <citation type="submission" date="2018-02" db="EMBL/GenBank/DDBJ databases">
        <title>Rhizophora mucronata_Transcriptome.</title>
        <authorList>
            <person name="Meera S.P."/>
            <person name="Sreeshan A."/>
            <person name="Augustine A."/>
        </authorList>
    </citation>
    <scope>NUCLEOTIDE SEQUENCE</scope>
    <source>
        <tissue evidence="1">Leaf</tissue>
    </source>
</reference>
<protein>
    <submittedName>
        <fullName evidence="1">Uncharacterized protein</fullName>
    </submittedName>
</protein>
<sequence>MQNWGREQRRRLQCLKNQIVERHREKLNAVTPGQ</sequence>
<evidence type="ECO:0000313" key="1">
    <source>
        <dbReference type="EMBL" id="MBX73306.1"/>
    </source>
</evidence>
<dbReference type="AlphaFoldDB" id="A0A2P2R211"/>
<organism evidence="1">
    <name type="scientific">Rhizophora mucronata</name>
    <name type="common">Asiatic mangrove</name>
    <dbReference type="NCBI Taxonomy" id="61149"/>
    <lineage>
        <taxon>Eukaryota</taxon>
        <taxon>Viridiplantae</taxon>
        <taxon>Streptophyta</taxon>
        <taxon>Embryophyta</taxon>
        <taxon>Tracheophyta</taxon>
        <taxon>Spermatophyta</taxon>
        <taxon>Magnoliopsida</taxon>
        <taxon>eudicotyledons</taxon>
        <taxon>Gunneridae</taxon>
        <taxon>Pentapetalae</taxon>
        <taxon>rosids</taxon>
        <taxon>fabids</taxon>
        <taxon>Malpighiales</taxon>
        <taxon>Rhizophoraceae</taxon>
        <taxon>Rhizophora</taxon>
    </lineage>
</organism>
<accession>A0A2P2R211</accession>
<name>A0A2P2R211_RHIMU</name>
<proteinExistence type="predicted"/>
<dbReference type="EMBL" id="GGEC01092822">
    <property type="protein sequence ID" value="MBX73306.1"/>
    <property type="molecule type" value="Transcribed_RNA"/>
</dbReference>